<protein>
    <submittedName>
        <fullName evidence="2">Uncharacterized protein</fullName>
    </submittedName>
</protein>
<gene>
    <name evidence="2" type="ORF">MM415A00437_0005</name>
    <name evidence="1" type="ORF">MM415B00921_0013</name>
</gene>
<dbReference type="SUPFAM" id="SSF57783">
    <property type="entry name" value="Zinc beta-ribbon"/>
    <property type="match status" value="1"/>
</dbReference>
<evidence type="ECO:0000313" key="2">
    <source>
        <dbReference type="EMBL" id="QJA82158.1"/>
    </source>
</evidence>
<reference evidence="2" key="1">
    <citation type="submission" date="2020-03" db="EMBL/GenBank/DDBJ databases">
        <title>The deep terrestrial virosphere.</title>
        <authorList>
            <person name="Holmfeldt K."/>
            <person name="Nilsson E."/>
            <person name="Simone D."/>
            <person name="Lopez-Fernandez M."/>
            <person name="Wu X."/>
            <person name="de Brujin I."/>
            <person name="Lundin D."/>
            <person name="Andersson A."/>
            <person name="Bertilsson S."/>
            <person name="Dopson M."/>
        </authorList>
    </citation>
    <scope>NUCLEOTIDE SEQUENCE</scope>
    <source>
        <strain evidence="2">MM415A00437</strain>
        <strain evidence="1">MM415B00921</strain>
    </source>
</reference>
<organism evidence="2">
    <name type="scientific">viral metagenome</name>
    <dbReference type="NCBI Taxonomy" id="1070528"/>
    <lineage>
        <taxon>unclassified sequences</taxon>
        <taxon>metagenomes</taxon>
        <taxon>organismal metagenomes</taxon>
    </lineage>
</organism>
<accession>A0A6M3KLB7</accession>
<evidence type="ECO:0000313" key="1">
    <source>
        <dbReference type="EMBL" id="QJA61560.1"/>
    </source>
</evidence>
<name>A0A6M3KLB7_9ZZZZ</name>
<dbReference type="AlphaFoldDB" id="A0A6M3KLB7"/>
<proteinExistence type="predicted"/>
<dbReference type="EMBL" id="MT141445">
    <property type="protein sequence ID" value="QJA61560.1"/>
    <property type="molecule type" value="Genomic_DNA"/>
</dbReference>
<sequence>MVGKIIRKINADTQLTIDAEGDTLMDVLFQLTPIINMPKTCGKCESENITIKTSSVKSGEFQYIYYVCCNCDARMTWGEYKSPKGTFFLKQWEGKDDWRNKEPGEQAQKK</sequence>
<dbReference type="EMBL" id="MT142481">
    <property type="protein sequence ID" value="QJA82158.1"/>
    <property type="molecule type" value="Genomic_DNA"/>
</dbReference>